<dbReference type="EMBL" id="FOBL01000001">
    <property type="protein sequence ID" value="SEL45245.1"/>
    <property type="molecule type" value="Genomic_DNA"/>
</dbReference>
<dbReference type="Pfam" id="PF04093">
    <property type="entry name" value="MreD"/>
    <property type="match status" value="1"/>
</dbReference>
<dbReference type="GO" id="GO:0008360">
    <property type="term" value="P:regulation of cell shape"/>
    <property type="evidence" value="ECO:0007669"/>
    <property type="project" value="UniProtKB-KW"/>
</dbReference>
<dbReference type="NCBIfam" id="TIGR03426">
    <property type="entry name" value="shape_MreD"/>
    <property type="match status" value="1"/>
</dbReference>
<evidence type="ECO:0000256" key="8">
    <source>
        <dbReference type="SAM" id="Phobius"/>
    </source>
</evidence>
<comment type="subcellular location">
    <subcellularLocation>
        <location evidence="1">Cell membrane</location>
        <topology evidence="1">Multi-pass membrane protein</topology>
    </subcellularLocation>
</comment>
<reference evidence="10 11" key="1">
    <citation type="submission" date="2016-10" db="EMBL/GenBank/DDBJ databases">
        <authorList>
            <person name="de Groot N.N."/>
        </authorList>
    </citation>
    <scope>NUCLEOTIDE SEQUENCE [LARGE SCALE GENOMIC DNA]</scope>
    <source>
        <strain evidence="10 11">DSM 19182</strain>
    </source>
</reference>
<dbReference type="OrthoDB" id="2148512at2"/>
<dbReference type="InterPro" id="IPR007227">
    <property type="entry name" value="Cell_shape_determining_MreD"/>
</dbReference>
<evidence type="ECO:0000256" key="5">
    <source>
        <dbReference type="ARBA" id="ARBA00022960"/>
    </source>
</evidence>
<evidence type="ECO:0000256" key="3">
    <source>
        <dbReference type="ARBA" id="ARBA00022475"/>
    </source>
</evidence>
<evidence type="ECO:0000256" key="2">
    <source>
        <dbReference type="ARBA" id="ARBA00007776"/>
    </source>
</evidence>
<keyword evidence="12" id="KW-1185">Reference proteome</keyword>
<name>A0A1H7QCM9_9LACT</name>
<dbReference type="Proteomes" id="UP000321425">
    <property type="component" value="Unassembled WGS sequence"/>
</dbReference>
<dbReference type="AlphaFoldDB" id="A0A1H7QCM9"/>
<dbReference type="EMBL" id="BJUX01000001">
    <property type="protein sequence ID" value="GEK87973.1"/>
    <property type="molecule type" value="Genomic_DNA"/>
</dbReference>
<comment type="similarity">
    <text evidence="2">Belongs to the MreD family.</text>
</comment>
<keyword evidence="5" id="KW-0133">Cell shape</keyword>
<dbReference type="GO" id="GO:0005886">
    <property type="term" value="C:plasma membrane"/>
    <property type="evidence" value="ECO:0007669"/>
    <property type="project" value="UniProtKB-SubCell"/>
</dbReference>
<evidence type="ECO:0000256" key="4">
    <source>
        <dbReference type="ARBA" id="ARBA00022692"/>
    </source>
</evidence>
<feature type="transmembrane region" description="Helical" evidence="8">
    <location>
        <begin position="138"/>
        <end position="162"/>
    </location>
</feature>
<accession>A0A1H7QCM9</accession>
<gene>
    <name evidence="9" type="primary">mreD</name>
    <name evidence="9" type="ORF">APU01nite_00120</name>
    <name evidence="10" type="ORF">SAMN04488100_101196</name>
</gene>
<evidence type="ECO:0000256" key="1">
    <source>
        <dbReference type="ARBA" id="ARBA00004651"/>
    </source>
</evidence>
<reference evidence="9 12" key="2">
    <citation type="submission" date="2019-07" db="EMBL/GenBank/DDBJ databases">
        <title>Whole genome shotgun sequence of Alkalibacterium putridalgicola NBRC 103243.</title>
        <authorList>
            <person name="Hosoyama A."/>
            <person name="Uohara A."/>
            <person name="Ohji S."/>
            <person name="Ichikawa N."/>
        </authorList>
    </citation>
    <scope>NUCLEOTIDE SEQUENCE [LARGE SCALE GENOMIC DNA]</scope>
    <source>
        <strain evidence="9 12">NBRC 103243</strain>
    </source>
</reference>
<evidence type="ECO:0000313" key="10">
    <source>
        <dbReference type="EMBL" id="SEL45245.1"/>
    </source>
</evidence>
<protein>
    <submittedName>
        <fullName evidence="10">Rod shape-determining protein MreD</fullName>
    </submittedName>
</protein>
<sequence length="188" mass="21589">MTNWKKITIPVFLLFFTLLIDGGLSYLFREQLSTSFGVMIPRLVIITLIMLSFYLEPKQLFILAFVFGFIYDSYYSGILGIYIAAFVLIPYLVIQIRQIINPYFSAILLINIVVLTLMELFVFSVYRVIGLSDMTLQLFLVSRLNGTLIFNTLAFIVIGYPLKEWIKVLVSLEENKAGSSRKNNVSIR</sequence>
<evidence type="ECO:0000313" key="12">
    <source>
        <dbReference type="Proteomes" id="UP000321425"/>
    </source>
</evidence>
<dbReference type="STRING" id="426703.SAMN04488100_101196"/>
<evidence type="ECO:0000256" key="7">
    <source>
        <dbReference type="ARBA" id="ARBA00023136"/>
    </source>
</evidence>
<evidence type="ECO:0000313" key="9">
    <source>
        <dbReference type="EMBL" id="GEK87973.1"/>
    </source>
</evidence>
<feature type="transmembrane region" description="Helical" evidence="8">
    <location>
        <begin position="6"/>
        <end position="28"/>
    </location>
</feature>
<keyword evidence="3" id="KW-1003">Cell membrane</keyword>
<keyword evidence="7 8" id="KW-0472">Membrane</keyword>
<feature type="transmembrane region" description="Helical" evidence="8">
    <location>
        <begin position="35"/>
        <end position="54"/>
    </location>
</feature>
<dbReference type="RefSeq" id="WP_091486117.1">
    <property type="nucleotide sequence ID" value="NZ_BJUX01000001.1"/>
</dbReference>
<feature type="transmembrane region" description="Helical" evidence="8">
    <location>
        <begin position="74"/>
        <end position="94"/>
    </location>
</feature>
<organism evidence="10 11">
    <name type="scientific">Alkalibacterium putridalgicola</name>
    <dbReference type="NCBI Taxonomy" id="426703"/>
    <lineage>
        <taxon>Bacteria</taxon>
        <taxon>Bacillati</taxon>
        <taxon>Bacillota</taxon>
        <taxon>Bacilli</taxon>
        <taxon>Lactobacillales</taxon>
        <taxon>Carnobacteriaceae</taxon>
        <taxon>Alkalibacterium</taxon>
    </lineage>
</organism>
<keyword evidence="6 8" id="KW-1133">Transmembrane helix</keyword>
<proteinExistence type="inferred from homology"/>
<keyword evidence="4 8" id="KW-0812">Transmembrane</keyword>
<evidence type="ECO:0000313" key="11">
    <source>
        <dbReference type="Proteomes" id="UP000198548"/>
    </source>
</evidence>
<feature type="transmembrane region" description="Helical" evidence="8">
    <location>
        <begin position="106"/>
        <end position="126"/>
    </location>
</feature>
<dbReference type="Proteomes" id="UP000198548">
    <property type="component" value="Unassembled WGS sequence"/>
</dbReference>
<evidence type="ECO:0000256" key="6">
    <source>
        <dbReference type="ARBA" id="ARBA00022989"/>
    </source>
</evidence>